<comment type="caution">
    <text evidence="2">The sequence shown here is derived from an EMBL/GenBank/DDBJ whole genome shotgun (WGS) entry which is preliminary data.</text>
</comment>
<dbReference type="EMBL" id="JAGMUV010000028">
    <property type="protein sequence ID" value="KAH7117379.1"/>
    <property type="molecule type" value="Genomic_DNA"/>
</dbReference>
<evidence type="ECO:0000313" key="3">
    <source>
        <dbReference type="Proteomes" id="UP000738349"/>
    </source>
</evidence>
<sequence>MDNASSNTVPAKRKRGRPRKYPTSEAKATADVERRRTRRQAPVQRNTVHAHFHNPGFPLLPLQSGGGTGWMNVFSNSYSPANPNAPEPDNTDISQFLPTTMSDIGTFAGAEDSISMSNHESPDPGQAIAFDTTLETSPQAENDEPDPVEHLARELADQLIQFQGCCNDCYQAAQRNRMEDPNEQIGLAMYLEFAPELGPDVLGTETIARQKDDLAGKMSPESRRDAFYGLGSRAEIITLHLLR</sequence>
<feature type="compositionally biased region" description="Basic residues" evidence="1">
    <location>
        <begin position="11"/>
        <end position="20"/>
    </location>
</feature>
<dbReference type="Proteomes" id="UP000738349">
    <property type="component" value="Unassembled WGS sequence"/>
</dbReference>
<proteinExistence type="predicted"/>
<reference evidence="2" key="1">
    <citation type="journal article" date="2021" name="Nat. Commun.">
        <title>Genetic determinants of endophytism in the Arabidopsis root mycobiome.</title>
        <authorList>
            <person name="Mesny F."/>
            <person name="Miyauchi S."/>
            <person name="Thiergart T."/>
            <person name="Pickel B."/>
            <person name="Atanasova L."/>
            <person name="Karlsson M."/>
            <person name="Huettel B."/>
            <person name="Barry K.W."/>
            <person name="Haridas S."/>
            <person name="Chen C."/>
            <person name="Bauer D."/>
            <person name="Andreopoulos W."/>
            <person name="Pangilinan J."/>
            <person name="LaButti K."/>
            <person name="Riley R."/>
            <person name="Lipzen A."/>
            <person name="Clum A."/>
            <person name="Drula E."/>
            <person name="Henrissat B."/>
            <person name="Kohler A."/>
            <person name="Grigoriev I.V."/>
            <person name="Martin F.M."/>
            <person name="Hacquard S."/>
        </authorList>
    </citation>
    <scope>NUCLEOTIDE SEQUENCE</scope>
    <source>
        <strain evidence="2">MPI-CAGE-AT-0147</strain>
    </source>
</reference>
<feature type="region of interest" description="Disordered" evidence="1">
    <location>
        <begin position="1"/>
        <end position="42"/>
    </location>
</feature>
<keyword evidence="3" id="KW-1185">Reference proteome</keyword>
<evidence type="ECO:0000313" key="2">
    <source>
        <dbReference type="EMBL" id="KAH7117379.1"/>
    </source>
</evidence>
<accession>A0A9P9IF08</accession>
<gene>
    <name evidence="2" type="ORF">EDB81DRAFT_767188</name>
</gene>
<protein>
    <submittedName>
        <fullName evidence="2">Uncharacterized protein</fullName>
    </submittedName>
</protein>
<organism evidence="2 3">
    <name type="scientific">Dactylonectria macrodidyma</name>
    <dbReference type="NCBI Taxonomy" id="307937"/>
    <lineage>
        <taxon>Eukaryota</taxon>
        <taxon>Fungi</taxon>
        <taxon>Dikarya</taxon>
        <taxon>Ascomycota</taxon>
        <taxon>Pezizomycotina</taxon>
        <taxon>Sordariomycetes</taxon>
        <taxon>Hypocreomycetidae</taxon>
        <taxon>Hypocreales</taxon>
        <taxon>Nectriaceae</taxon>
        <taxon>Dactylonectria</taxon>
    </lineage>
</organism>
<evidence type="ECO:0000256" key="1">
    <source>
        <dbReference type="SAM" id="MobiDB-lite"/>
    </source>
</evidence>
<dbReference type="OrthoDB" id="5098663at2759"/>
<dbReference type="AlphaFoldDB" id="A0A9P9IF08"/>
<name>A0A9P9IF08_9HYPO</name>